<name>A0ABY5AMJ4_9CYAN</name>
<reference evidence="3" key="1">
    <citation type="submission" date="2022-06" db="EMBL/GenBank/DDBJ databases">
        <title>Genome sequence of Phormidium yuhuli AB48 isolated from an industrial photobioreactor environment.</title>
        <authorList>
            <person name="Qiu Y."/>
            <person name="Noonan A.J.C."/>
            <person name="Dofher K."/>
            <person name="Koch M."/>
            <person name="Kieft B."/>
            <person name="Lin X."/>
            <person name="Ziels R.M."/>
            <person name="Hallam S.J."/>
        </authorList>
    </citation>
    <scope>NUCLEOTIDE SEQUENCE</scope>
    <source>
        <strain evidence="3">AB48</strain>
    </source>
</reference>
<evidence type="ECO:0000313" key="4">
    <source>
        <dbReference type="Proteomes" id="UP001056708"/>
    </source>
</evidence>
<dbReference type="EMBL" id="CP098611">
    <property type="protein sequence ID" value="USR90052.1"/>
    <property type="molecule type" value="Genomic_DNA"/>
</dbReference>
<keyword evidence="2" id="KW-0812">Transmembrane</keyword>
<feature type="region of interest" description="Disordered" evidence="1">
    <location>
        <begin position="138"/>
        <end position="364"/>
    </location>
</feature>
<keyword evidence="4" id="KW-1185">Reference proteome</keyword>
<dbReference type="Pfam" id="PF07444">
    <property type="entry name" value="Ycf66_N"/>
    <property type="match status" value="1"/>
</dbReference>
<feature type="compositionally biased region" description="Basic and acidic residues" evidence="1">
    <location>
        <begin position="206"/>
        <end position="220"/>
    </location>
</feature>
<feature type="transmembrane region" description="Helical" evidence="2">
    <location>
        <begin position="61"/>
        <end position="78"/>
    </location>
</feature>
<dbReference type="Proteomes" id="UP001056708">
    <property type="component" value="Chromosome"/>
</dbReference>
<dbReference type="RefSeq" id="WP_252661672.1">
    <property type="nucleotide sequence ID" value="NZ_CP098611.1"/>
</dbReference>
<sequence>MVNIGLGLSSLLHAINTPPVLAQVAYGFGWGSLMGIALVLCGVALYLLRTTRPNLARDHDIFFAAVALLCGGILFFQGWRLDPILQFGQFLMTGSAVFFAVESIRMRGIVTQQAKRNTPIVDDERDVSPDYQSYEYEAELEELEPYEPNPPTRRIPGSREVPRRSPREAYSDEPRRPPSRRASGTPPSGRRPPSDGNSPPRRRRPRPDVKRRQVDLKYSDWNDDQVYDAPYGEASSPSRPSRRPPSRSSGPVGAGTPPSGRSRPPQNRPPRPKKQVEARLDDNYSDFYADEASTGPVTSPTVDDGRGPGSDYEVYDRTPPLRNQGPTVPPDDDRFPADEDYDDRFGPNPYDDELEDDNSNQFDR</sequence>
<protein>
    <submittedName>
        <fullName evidence="3">Ycf66 family protein</fullName>
    </submittedName>
</protein>
<feature type="compositionally biased region" description="Basic and acidic residues" evidence="1">
    <location>
        <begin position="160"/>
        <end position="176"/>
    </location>
</feature>
<accession>A0ABY5AMJ4</accession>
<gene>
    <name evidence="3" type="ORF">NEA10_14500</name>
</gene>
<organism evidence="3 4">
    <name type="scientific">Phormidium yuhuli AB48</name>
    <dbReference type="NCBI Taxonomy" id="2940671"/>
    <lineage>
        <taxon>Bacteria</taxon>
        <taxon>Bacillati</taxon>
        <taxon>Cyanobacteriota</taxon>
        <taxon>Cyanophyceae</taxon>
        <taxon>Oscillatoriophycideae</taxon>
        <taxon>Oscillatoriales</taxon>
        <taxon>Oscillatoriaceae</taxon>
        <taxon>Phormidium</taxon>
        <taxon>Phormidium yuhuli</taxon>
    </lineage>
</organism>
<feature type="transmembrane region" description="Helical" evidence="2">
    <location>
        <begin position="32"/>
        <end position="49"/>
    </location>
</feature>
<evidence type="ECO:0000313" key="3">
    <source>
        <dbReference type="EMBL" id="USR90052.1"/>
    </source>
</evidence>
<keyword evidence="2" id="KW-1133">Transmembrane helix</keyword>
<proteinExistence type="predicted"/>
<evidence type="ECO:0000256" key="2">
    <source>
        <dbReference type="SAM" id="Phobius"/>
    </source>
</evidence>
<evidence type="ECO:0000256" key="1">
    <source>
        <dbReference type="SAM" id="MobiDB-lite"/>
    </source>
</evidence>
<keyword evidence="2" id="KW-0472">Membrane</keyword>
<dbReference type="InterPro" id="IPR010004">
    <property type="entry name" value="Uncharacterised_Ycf66"/>
</dbReference>